<accession>A0A6C0HDP1</accession>
<protein>
    <recommendedName>
        <fullName evidence="1">Peptidase S74 domain-containing protein</fullName>
    </recommendedName>
</protein>
<dbReference type="InterPro" id="IPR036388">
    <property type="entry name" value="WH-like_DNA-bd_sf"/>
</dbReference>
<dbReference type="PROSITE" id="PS51688">
    <property type="entry name" value="ICA"/>
    <property type="match status" value="1"/>
</dbReference>
<feature type="domain" description="Peptidase S74" evidence="1">
    <location>
        <begin position="67"/>
        <end position="166"/>
    </location>
</feature>
<proteinExistence type="predicted"/>
<dbReference type="Pfam" id="PF13884">
    <property type="entry name" value="Peptidase_S74"/>
    <property type="match status" value="1"/>
</dbReference>
<dbReference type="Gene3D" id="1.10.10.10">
    <property type="entry name" value="Winged helix-like DNA-binding domain superfamily/Winged helix DNA-binding domain"/>
    <property type="match status" value="1"/>
</dbReference>
<evidence type="ECO:0000313" key="2">
    <source>
        <dbReference type="EMBL" id="QHT78123.1"/>
    </source>
</evidence>
<dbReference type="AlphaFoldDB" id="A0A6C0HDP1"/>
<sequence>MAYISFSGKQPNYTAYIKTFPLSPLSTNTTWTNTSISNTAYLTPSNANASVYIKNDLLVGGSINNPSDFKLKENIEELNLSLANDLLKIEPIQYTYKADDDKKIHYGVIAQDLESYFPNLVSTIVMKNDDDDYKEHKVVNYLELVPLLIVKIKDLQKQIDELKGFQ</sequence>
<name>A0A6C0HDP1_9ZZZZ</name>
<dbReference type="EMBL" id="MN739929">
    <property type="protein sequence ID" value="QHT78123.1"/>
    <property type="molecule type" value="Genomic_DNA"/>
</dbReference>
<dbReference type="InterPro" id="IPR030392">
    <property type="entry name" value="S74_ICA"/>
</dbReference>
<evidence type="ECO:0000259" key="1">
    <source>
        <dbReference type="PROSITE" id="PS51688"/>
    </source>
</evidence>
<organism evidence="2">
    <name type="scientific">viral metagenome</name>
    <dbReference type="NCBI Taxonomy" id="1070528"/>
    <lineage>
        <taxon>unclassified sequences</taxon>
        <taxon>metagenomes</taxon>
        <taxon>organismal metagenomes</taxon>
    </lineage>
</organism>
<reference evidence="2" key="1">
    <citation type="journal article" date="2020" name="Nature">
        <title>Giant virus diversity and host interactions through global metagenomics.</title>
        <authorList>
            <person name="Schulz F."/>
            <person name="Roux S."/>
            <person name="Paez-Espino D."/>
            <person name="Jungbluth S."/>
            <person name="Walsh D.A."/>
            <person name="Denef V.J."/>
            <person name="McMahon K.D."/>
            <person name="Konstantinidis K.T."/>
            <person name="Eloe-Fadrosh E.A."/>
            <person name="Kyrpides N.C."/>
            <person name="Woyke T."/>
        </authorList>
    </citation>
    <scope>NUCLEOTIDE SEQUENCE</scope>
    <source>
        <strain evidence="2">GVMAG-M-3300023179-91</strain>
    </source>
</reference>